<feature type="transmembrane region" description="Helical" evidence="1">
    <location>
        <begin position="415"/>
        <end position="443"/>
    </location>
</feature>
<comment type="caution">
    <text evidence="2">The sequence shown here is derived from an EMBL/GenBank/DDBJ whole genome shotgun (WGS) entry which is preliminary data.</text>
</comment>
<feature type="transmembrane region" description="Helical" evidence="1">
    <location>
        <begin position="490"/>
        <end position="513"/>
    </location>
</feature>
<sequence length="530" mass="56095">MWRGFVSLKLRILRHGPHGDRVFGLITGLVVASGVVTLAALTRSGTLDDSWLTAAISIIGVAWFLGPILLPGAVPVLNPQWFRTLPKPPFRIAAALAPSEMLSVGTVITVASLSGFVVLASVHDGITIVAALVAVMTQLFFFVWLGRSVGALVVFMLRSRVGGWFAAFQMSALLAISFAGWIPVAAFLVPDLGSGRADAYTGEFWTELPGPLEQVLLAAPTGWGMAAINAASVSAPPVVVLLPLVGLLSLGVLLWMVWVVLTAATLRQPPTRASSRLKVRTRRALSARRYASPLRTDPVTAVAKRELKTWLRDPQRALELRHAWMTPLLMVLLVIPTAWYWSVPFVGVAAAVFAAMVAINTYALDGTALWQLLTTPGAIRADVRGRQLAWMLMFGLPILVASTTLSLVVESSLAHVALGATFAAVGVACGCAPLISALMPAVGRDARERVSTGQNAGNPAGGQMMSFTLVLFASFLPAILAAVLQLGDLWVFHLIFGLTTGGISIAVAGPLTVERLVITGPKLMASIKSG</sequence>
<accession>A0A4Z0KLL7</accession>
<dbReference type="AlphaFoldDB" id="A0A4Z0KLL7"/>
<protein>
    <recommendedName>
        <fullName evidence="4">ABC-2 type transport system permease protein</fullName>
    </recommendedName>
</protein>
<feature type="transmembrane region" description="Helical" evidence="1">
    <location>
        <begin position="164"/>
        <end position="189"/>
    </location>
</feature>
<reference evidence="2 3" key="1">
    <citation type="submission" date="2018-10" db="EMBL/GenBank/DDBJ databases">
        <title>Brevibacterium genomes from Austrain hard cheese rinds.</title>
        <authorList>
            <person name="Anast J.M."/>
            <person name="Dzieciol M."/>
            <person name="Schultz D.L."/>
            <person name="Mann E."/>
            <person name="Wagner M."/>
            <person name="Schmitz-Esser S."/>
        </authorList>
    </citation>
    <scope>NUCLEOTIDE SEQUENCE [LARGE SCALE GENOMIC DNA]</scope>
    <source>
        <strain evidence="2 3">L261</strain>
    </source>
</reference>
<feature type="transmembrane region" description="Helical" evidence="1">
    <location>
        <begin position="54"/>
        <end position="77"/>
    </location>
</feature>
<gene>
    <name evidence="2" type="ORF">EB834_10105</name>
</gene>
<evidence type="ECO:0000256" key="1">
    <source>
        <dbReference type="SAM" id="Phobius"/>
    </source>
</evidence>
<feature type="transmembrane region" description="Helical" evidence="1">
    <location>
        <begin position="240"/>
        <end position="266"/>
    </location>
</feature>
<evidence type="ECO:0000313" key="2">
    <source>
        <dbReference type="EMBL" id="TGD38886.1"/>
    </source>
</evidence>
<dbReference type="Proteomes" id="UP000297736">
    <property type="component" value="Unassembled WGS sequence"/>
</dbReference>
<feature type="transmembrane region" description="Helical" evidence="1">
    <location>
        <begin position="347"/>
        <end position="367"/>
    </location>
</feature>
<keyword evidence="1" id="KW-0472">Membrane</keyword>
<feature type="transmembrane region" description="Helical" evidence="1">
    <location>
        <begin position="322"/>
        <end position="341"/>
    </location>
</feature>
<feature type="transmembrane region" description="Helical" evidence="1">
    <location>
        <begin position="21"/>
        <end position="42"/>
    </location>
</feature>
<keyword evidence="1" id="KW-1133">Transmembrane helix</keyword>
<organism evidence="2 3">
    <name type="scientific">Brevibacterium aurantiacum</name>
    <dbReference type="NCBI Taxonomy" id="273384"/>
    <lineage>
        <taxon>Bacteria</taxon>
        <taxon>Bacillati</taxon>
        <taxon>Actinomycetota</taxon>
        <taxon>Actinomycetes</taxon>
        <taxon>Micrococcales</taxon>
        <taxon>Brevibacteriaceae</taxon>
        <taxon>Brevibacterium</taxon>
    </lineage>
</organism>
<feature type="transmembrane region" description="Helical" evidence="1">
    <location>
        <begin position="128"/>
        <end position="157"/>
    </location>
</feature>
<evidence type="ECO:0008006" key="4">
    <source>
        <dbReference type="Google" id="ProtNLM"/>
    </source>
</evidence>
<dbReference type="EMBL" id="RHFF01000008">
    <property type="protein sequence ID" value="TGD38886.1"/>
    <property type="molecule type" value="Genomic_DNA"/>
</dbReference>
<keyword evidence="1" id="KW-0812">Transmembrane</keyword>
<name>A0A4Z0KLL7_BREAU</name>
<feature type="transmembrane region" description="Helical" evidence="1">
    <location>
        <begin position="464"/>
        <end position="484"/>
    </location>
</feature>
<feature type="transmembrane region" description="Helical" evidence="1">
    <location>
        <begin position="388"/>
        <end position="409"/>
    </location>
</feature>
<proteinExistence type="predicted"/>
<evidence type="ECO:0000313" key="3">
    <source>
        <dbReference type="Proteomes" id="UP000297736"/>
    </source>
</evidence>